<dbReference type="AlphaFoldDB" id="A0A0K2VJZ8"/>
<reference evidence="1" key="1">
    <citation type="submission" date="2014-05" db="EMBL/GenBank/DDBJ databases">
        <authorList>
            <person name="Chronopoulou M."/>
        </authorList>
    </citation>
    <scope>NUCLEOTIDE SEQUENCE</scope>
    <source>
        <tissue evidence="1">Whole organism</tissue>
    </source>
</reference>
<organism evidence="1">
    <name type="scientific">Lepeophtheirus salmonis</name>
    <name type="common">Salmon louse</name>
    <name type="synonym">Caligus salmonis</name>
    <dbReference type="NCBI Taxonomy" id="72036"/>
    <lineage>
        <taxon>Eukaryota</taxon>
        <taxon>Metazoa</taxon>
        <taxon>Ecdysozoa</taxon>
        <taxon>Arthropoda</taxon>
        <taxon>Crustacea</taxon>
        <taxon>Multicrustacea</taxon>
        <taxon>Hexanauplia</taxon>
        <taxon>Copepoda</taxon>
        <taxon>Siphonostomatoida</taxon>
        <taxon>Caligidae</taxon>
        <taxon>Lepeophtheirus</taxon>
    </lineage>
</organism>
<name>A0A0K2VJZ8_LEPSM</name>
<proteinExistence type="predicted"/>
<evidence type="ECO:0000313" key="1">
    <source>
        <dbReference type="EMBL" id="CDW50779.1"/>
    </source>
</evidence>
<sequence>MFVELSSIINVVAIRRNDGFHVATEGLASTADVVLCHGVPVLADSSFEGLSVWMTNTAGLPLDIHTIGVGIKDVGGQMGLKRVQKYSKYLFKRVLQRRGWVFFIAGLKVDSPPSLGLSIHFFDSSLDTLV</sequence>
<protein>
    <submittedName>
        <fullName evidence="1">Uncharacterized protein</fullName>
    </submittedName>
</protein>
<accession>A0A0K2VJZ8</accession>
<dbReference type="EMBL" id="HACA01033418">
    <property type="protein sequence ID" value="CDW50779.1"/>
    <property type="molecule type" value="Transcribed_RNA"/>
</dbReference>